<dbReference type="PANTHER" id="PTHR43090">
    <property type="entry name" value="1-(5-PHOSPHORIBOSYL)-5-[(5-PHOSPHORIBOSYLAMINO)METHYLIDENEAMINO] IMIDAZOLE-4-CARBOXAMIDE ISOMERASE"/>
    <property type="match status" value="1"/>
</dbReference>
<dbReference type="CDD" id="cd04732">
    <property type="entry name" value="HisA"/>
    <property type="match status" value="1"/>
</dbReference>
<dbReference type="Proteomes" id="UP000199182">
    <property type="component" value="Unassembled WGS sequence"/>
</dbReference>
<sequence>MIIFPAIDIQNGTCVRLTQGDFATAQKVAACPVETALGFKAAGAGWVHMVDLDGAKAASPQNSEIFIKVAAKTGLKVQIGGGIRSMETVEFYLANGISRVILGSAAVKNPTLVKEAVKVFGEKIAVGIDAKHEMVAAEGWLDTSSVHYIELAKRMEAIGVRCIIFTDISKDGTLHGPNLEQLEALSRAVSCDIIASGGIKDIHDIQALRDRKLYGAICGKSLYQGTLGLQEALRECETR</sequence>
<comment type="pathway">
    <text evidence="3 12 14">Amino-acid biosynthesis; L-histidine biosynthesis; L-histidine from 5-phospho-alpha-D-ribose 1-diphosphate: step 4/9.</text>
</comment>
<dbReference type="OrthoDB" id="9781903at2"/>
<dbReference type="InterPro" id="IPR013785">
    <property type="entry name" value="Aldolase_TIM"/>
</dbReference>
<evidence type="ECO:0000256" key="10">
    <source>
        <dbReference type="ARBA" id="ARBA00023235"/>
    </source>
</evidence>
<feature type="active site" description="Proton donor" evidence="12">
    <location>
        <position position="129"/>
    </location>
</feature>
<dbReference type="RefSeq" id="WP_092640557.1">
    <property type="nucleotide sequence ID" value="NZ_FNID01000019.1"/>
</dbReference>
<evidence type="ECO:0000256" key="13">
    <source>
        <dbReference type="RuleBase" id="RU003657"/>
    </source>
</evidence>
<evidence type="ECO:0000256" key="14">
    <source>
        <dbReference type="RuleBase" id="RU003658"/>
    </source>
</evidence>
<dbReference type="NCBIfam" id="TIGR00007">
    <property type="entry name" value="1-(5-phosphoribosyl)-5-[(5-phosphoribosylamino)methylideneamino]imidazole-4-carboxamide isomerase"/>
    <property type="match status" value="1"/>
</dbReference>
<dbReference type="Gene3D" id="3.20.20.70">
    <property type="entry name" value="Aldolase class I"/>
    <property type="match status" value="1"/>
</dbReference>
<dbReference type="InterPro" id="IPR044524">
    <property type="entry name" value="Isoase_HisA-like"/>
</dbReference>
<evidence type="ECO:0000256" key="2">
    <source>
        <dbReference type="ARBA" id="ARBA00004496"/>
    </source>
</evidence>
<dbReference type="GO" id="GO:0005737">
    <property type="term" value="C:cytoplasm"/>
    <property type="evidence" value="ECO:0007669"/>
    <property type="project" value="UniProtKB-SubCell"/>
</dbReference>
<evidence type="ECO:0000256" key="7">
    <source>
        <dbReference type="ARBA" id="ARBA00022490"/>
    </source>
</evidence>
<keyword evidence="16" id="KW-1185">Reference proteome</keyword>
<dbReference type="EC" id="5.3.1.16" evidence="5 12"/>
<evidence type="ECO:0000256" key="6">
    <source>
        <dbReference type="ARBA" id="ARBA00018464"/>
    </source>
</evidence>
<dbReference type="GO" id="GO:0000162">
    <property type="term" value="P:L-tryptophan biosynthetic process"/>
    <property type="evidence" value="ECO:0007669"/>
    <property type="project" value="TreeGrafter"/>
</dbReference>
<reference evidence="15 16" key="1">
    <citation type="submission" date="2016-10" db="EMBL/GenBank/DDBJ databases">
        <authorList>
            <person name="de Groot N.N."/>
        </authorList>
    </citation>
    <scope>NUCLEOTIDE SEQUENCE [LARGE SCALE GENOMIC DNA]</scope>
    <source>
        <strain evidence="15 16">CGMCC 1.5012</strain>
    </source>
</reference>
<evidence type="ECO:0000256" key="9">
    <source>
        <dbReference type="ARBA" id="ARBA00023102"/>
    </source>
</evidence>
<evidence type="ECO:0000256" key="1">
    <source>
        <dbReference type="ARBA" id="ARBA00000901"/>
    </source>
</evidence>
<dbReference type="InterPro" id="IPR006063">
    <property type="entry name" value="HisA_bact_arch"/>
</dbReference>
<dbReference type="PANTHER" id="PTHR43090:SF2">
    <property type="entry name" value="1-(5-PHOSPHORIBOSYL)-5-[(5-PHOSPHORIBOSYLAMINO)METHYLIDENEAMINO] IMIDAZOLE-4-CARBOXAMIDE ISOMERASE"/>
    <property type="match status" value="1"/>
</dbReference>
<proteinExistence type="inferred from homology"/>
<keyword evidence="10 12" id="KW-0413">Isomerase</keyword>
<feature type="active site" description="Proton acceptor" evidence="12">
    <location>
        <position position="8"/>
    </location>
</feature>
<dbReference type="InterPro" id="IPR023016">
    <property type="entry name" value="HisA/PriA"/>
</dbReference>
<comment type="similarity">
    <text evidence="4 12 13">Belongs to the HisA/HisF family.</text>
</comment>
<dbReference type="Pfam" id="PF00977">
    <property type="entry name" value="His_biosynth"/>
    <property type="match status" value="1"/>
</dbReference>
<dbReference type="GO" id="GO:0000105">
    <property type="term" value="P:L-histidine biosynthetic process"/>
    <property type="evidence" value="ECO:0007669"/>
    <property type="project" value="UniProtKB-UniRule"/>
</dbReference>
<keyword evidence="8 12" id="KW-0028">Amino-acid biosynthesis</keyword>
<dbReference type="GO" id="GO:0003949">
    <property type="term" value="F:1-(5-phosphoribosyl)-5-[(5-phosphoribosylamino)methylideneamino]imidazole-4-carboxamide isomerase activity"/>
    <property type="evidence" value="ECO:0007669"/>
    <property type="project" value="UniProtKB-UniRule"/>
</dbReference>
<keyword evidence="7 12" id="KW-0963">Cytoplasm</keyword>
<evidence type="ECO:0000313" key="16">
    <source>
        <dbReference type="Proteomes" id="UP000199182"/>
    </source>
</evidence>
<dbReference type="STRING" id="258515.SAMN05192585_11957"/>
<comment type="subcellular location">
    <subcellularLocation>
        <location evidence="2 12 14">Cytoplasm</location>
    </subcellularLocation>
</comment>
<dbReference type="FunFam" id="3.20.20.70:FF:000009">
    <property type="entry name" value="1-(5-phosphoribosyl)-5-[(5-phosphoribosylamino)methylideneamino] imidazole-4-carboxamide isomerase"/>
    <property type="match status" value="1"/>
</dbReference>
<evidence type="ECO:0000256" key="3">
    <source>
        <dbReference type="ARBA" id="ARBA00005133"/>
    </source>
</evidence>
<organism evidence="15 16">
    <name type="scientific">Acetanaerobacterium elongatum</name>
    <dbReference type="NCBI Taxonomy" id="258515"/>
    <lineage>
        <taxon>Bacteria</taxon>
        <taxon>Bacillati</taxon>
        <taxon>Bacillota</taxon>
        <taxon>Clostridia</taxon>
        <taxon>Eubacteriales</taxon>
        <taxon>Oscillospiraceae</taxon>
        <taxon>Acetanaerobacterium</taxon>
    </lineage>
</organism>
<dbReference type="AlphaFoldDB" id="A0A1H0BFA3"/>
<evidence type="ECO:0000256" key="4">
    <source>
        <dbReference type="ARBA" id="ARBA00009667"/>
    </source>
</evidence>
<gene>
    <name evidence="12" type="primary">hisA</name>
    <name evidence="15" type="ORF">SAMN05192585_11957</name>
</gene>
<evidence type="ECO:0000256" key="5">
    <source>
        <dbReference type="ARBA" id="ARBA00012550"/>
    </source>
</evidence>
<evidence type="ECO:0000313" key="15">
    <source>
        <dbReference type="EMBL" id="SDN44359.1"/>
    </source>
</evidence>
<dbReference type="HAMAP" id="MF_01014">
    <property type="entry name" value="HisA"/>
    <property type="match status" value="1"/>
</dbReference>
<evidence type="ECO:0000256" key="12">
    <source>
        <dbReference type="HAMAP-Rule" id="MF_01014"/>
    </source>
</evidence>
<dbReference type="InterPro" id="IPR006062">
    <property type="entry name" value="His_biosynth"/>
</dbReference>
<comment type="catalytic activity">
    <reaction evidence="1 12 14">
        <text>1-(5-phospho-beta-D-ribosyl)-5-[(5-phospho-beta-D-ribosylamino)methylideneamino]imidazole-4-carboxamide = 5-[(5-phospho-1-deoxy-D-ribulos-1-ylimino)methylamino]-1-(5-phospho-beta-D-ribosyl)imidazole-4-carboxamide</text>
        <dbReference type="Rhea" id="RHEA:15469"/>
        <dbReference type="ChEBI" id="CHEBI:58435"/>
        <dbReference type="ChEBI" id="CHEBI:58525"/>
        <dbReference type="EC" id="5.3.1.16"/>
    </reaction>
</comment>
<protein>
    <recommendedName>
        <fullName evidence="6 12">1-(5-phosphoribosyl)-5-[(5-phosphoribosylamino)methylideneamino] imidazole-4-carboxamide isomerase</fullName>
        <ecNumber evidence="5 12">5.3.1.16</ecNumber>
    </recommendedName>
    <alternativeName>
        <fullName evidence="11 12">Phosphoribosylformimino-5-aminoimidazole carboxamide ribotide isomerase</fullName>
    </alternativeName>
</protein>
<dbReference type="InterPro" id="IPR011060">
    <property type="entry name" value="RibuloseP-bd_barrel"/>
</dbReference>
<accession>A0A1H0BFA3</accession>
<dbReference type="EMBL" id="FNID01000019">
    <property type="protein sequence ID" value="SDN44359.1"/>
    <property type="molecule type" value="Genomic_DNA"/>
</dbReference>
<name>A0A1H0BFA3_9FIRM</name>
<evidence type="ECO:0000256" key="11">
    <source>
        <dbReference type="ARBA" id="ARBA00030547"/>
    </source>
</evidence>
<dbReference type="SUPFAM" id="SSF51366">
    <property type="entry name" value="Ribulose-phoshate binding barrel"/>
    <property type="match status" value="1"/>
</dbReference>
<dbReference type="UniPathway" id="UPA00031">
    <property type="reaction ID" value="UER00009"/>
</dbReference>
<keyword evidence="9 12" id="KW-0368">Histidine biosynthesis</keyword>
<evidence type="ECO:0000256" key="8">
    <source>
        <dbReference type="ARBA" id="ARBA00022605"/>
    </source>
</evidence>